<dbReference type="GO" id="GO:0016491">
    <property type="term" value="F:oxidoreductase activity"/>
    <property type="evidence" value="ECO:0007669"/>
    <property type="project" value="UniProtKB-KW"/>
</dbReference>
<dbReference type="AlphaFoldDB" id="A0A1L9RMQ6"/>
<evidence type="ECO:0000313" key="4">
    <source>
        <dbReference type="Proteomes" id="UP000184383"/>
    </source>
</evidence>
<reference evidence="4" key="1">
    <citation type="journal article" date="2017" name="Genome Biol.">
        <title>Comparative genomics reveals high biological diversity and specific adaptations in the industrially and medically important fungal genus Aspergillus.</title>
        <authorList>
            <person name="de Vries R.P."/>
            <person name="Riley R."/>
            <person name="Wiebenga A."/>
            <person name="Aguilar-Osorio G."/>
            <person name="Amillis S."/>
            <person name="Uchima C.A."/>
            <person name="Anderluh G."/>
            <person name="Asadollahi M."/>
            <person name="Askin M."/>
            <person name="Barry K."/>
            <person name="Battaglia E."/>
            <person name="Bayram O."/>
            <person name="Benocci T."/>
            <person name="Braus-Stromeyer S.A."/>
            <person name="Caldana C."/>
            <person name="Canovas D."/>
            <person name="Cerqueira G.C."/>
            <person name="Chen F."/>
            <person name="Chen W."/>
            <person name="Choi C."/>
            <person name="Clum A."/>
            <person name="Dos Santos R.A."/>
            <person name="Damasio A.R."/>
            <person name="Diallinas G."/>
            <person name="Emri T."/>
            <person name="Fekete E."/>
            <person name="Flipphi M."/>
            <person name="Freyberg S."/>
            <person name="Gallo A."/>
            <person name="Gournas C."/>
            <person name="Habgood R."/>
            <person name="Hainaut M."/>
            <person name="Harispe M.L."/>
            <person name="Henrissat B."/>
            <person name="Hilden K.S."/>
            <person name="Hope R."/>
            <person name="Hossain A."/>
            <person name="Karabika E."/>
            <person name="Karaffa L."/>
            <person name="Karanyi Z."/>
            <person name="Krasevec N."/>
            <person name="Kuo A."/>
            <person name="Kusch H."/>
            <person name="LaButti K."/>
            <person name="Lagendijk E.L."/>
            <person name="Lapidus A."/>
            <person name="Levasseur A."/>
            <person name="Lindquist E."/>
            <person name="Lipzen A."/>
            <person name="Logrieco A.F."/>
            <person name="MacCabe A."/>
            <person name="Maekelae M.R."/>
            <person name="Malavazi I."/>
            <person name="Melin P."/>
            <person name="Meyer V."/>
            <person name="Mielnichuk N."/>
            <person name="Miskei M."/>
            <person name="Molnar A.P."/>
            <person name="Mule G."/>
            <person name="Ngan C.Y."/>
            <person name="Orejas M."/>
            <person name="Orosz E."/>
            <person name="Ouedraogo J.P."/>
            <person name="Overkamp K.M."/>
            <person name="Park H.-S."/>
            <person name="Perrone G."/>
            <person name="Piumi F."/>
            <person name="Punt P.J."/>
            <person name="Ram A.F."/>
            <person name="Ramon A."/>
            <person name="Rauscher S."/>
            <person name="Record E."/>
            <person name="Riano-Pachon D.M."/>
            <person name="Robert V."/>
            <person name="Roehrig J."/>
            <person name="Ruller R."/>
            <person name="Salamov A."/>
            <person name="Salih N.S."/>
            <person name="Samson R.A."/>
            <person name="Sandor E."/>
            <person name="Sanguinetti M."/>
            <person name="Schuetze T."/>
            <person name="Sepcic K."/>
            <person name="Shelest E."/>
            <person name="Sherlock G."/>
            <person name="Sophianopoulou V."/>
            <person name="Squina F.M."/>
            <person name="Sun H."/>
            <person name="Susca A."/>
            <person name="Todd R.B."/>
            <person name="Tsang A."/>
            <person name="Unkles S.E."/>
            <person name="van de Wiele N."/>
            <person name="van Rossen-Uffink D."/>
            <person name="Oliveira J.V."/>
            <person name="Vesth T.C."/>
            <person name="Visser J."/>
            <person name="Yu J.-H."/>
            <person name="Zhou M."/>
            <person name="Andersen M.R."/>
            <person name="Archer D.B."/>
            <person name="Baker S.E."/>
            <person name="Benoit I."/>
            <person name="Brakhage A.A."/>
            <person name="Braus G.H."/>
            <person name="Fischer R."/>
            <person name="Frisvad J.C."/>
            <person name="Goldman G.H."/>
            <person name="Houbraken J."/>
            <person name="Oakley B."/>
            <person name="Pocsi I."/>
            <person name="Scazzocchio C."/>
            <person name="Seiboth B."/>
            <person name="vanKuyk P.A."/>
            <person name="Wortman J."/>
            <person name="Dyer P.S."/>
            <person name="Grigoriev I.V."/>
        </authorList>
    </citation>
    <scope>NUCLEOTIDE SEQUENCE [LARGE SCALE GENOMIC DNA]</scope>
    <source>
        <strain evidence="4">DTO 134E9</strain>
    </source>
</reference>
<keyword evidence="2" id="KW-0560">Oxidoreductase</keyword>
<keyword evidence="4" id="KW-1185">Reference proteome</keyword>
<sequence>MASLRFQDKVVIVTGSSSGIGRTIFWGKAIFAQSDVGEARQMGNLVQEVGREFGCLDLLVNNAGVGLEPRTPAVCHPTDESSVFLGYKYATAKMLEQPAHRSGDRGWIINMSSIMGIIAGLDNRNSLTKQVAPDYAPYKVHTATRMTPLDDLNRRHPFNGPGYSDDIARMAVVLASDDANWVTGVCLPVDGGCTAR</sequence>
<dbReference type="OrthoDB" id="47007at2759"/>
<dbReference type="Pfam" id="PF00106">
    <property type="entry name" value="adh_short"/>
    <property type="match status" value="1"/>
</dbReference>
<dbReference type="Gene3D" id="3.40.50.720">
    <property type="entry name" value="NAD(P)-binding Rossmann-like Domain"/>
    <property type="match status" value="1"/>
</dbReference>
<organism evidence="3 4">
    <name type="scientific">Aspergillus wentii DTO 134E9</name>
    <dbReference type="NCBI Taxonomy" id="1073089"/>
    <lineage>
        <taxon>Eukaryota</taxon>
        <taxon>Fungi</taxon>
        <taxon>Dikarya</taxon>
        <taxon>Ascomycota</taxon>
        <taxon>Pezizomycotina</taxon>
        <taxon>Eurotiomycetes</taxon>
        <taxon>Eurotiomycetidae</taxon>
        <taxon>Eurotiales</taxon>
        <taxon>Aspergillaceae</taxon>
        <taxon>Aspergillus</taxon>
        <taxon>Aspergillus subgen. Cremei</taxon>
    </lineage>
</organism>
<dbReference type="GeneID" id="63753537"/>
<evidence type="ECO:0000313" key="3">
    <source>
        <dbReference type="EMBL" id="OJJ36192.1"/>
    </source>
</evidence>
<comment type="similarity">
    <text evidence="1">Belongs to the short-chain dehydrogenases/reductases (SDR) family.</text>
</comment>
<evidence type="ECO:0000256" key="1">
    <source>
        <dbReference type="ARBA" id="ARBA00006484"/>
    </source>
</evidence>
<dbReference type="PRINTS" id="PR00081">
    <property type="entry name" value="GDHRDH"/>
</dbReference>
<name>A0A1L9RMQ6_ASPWE</name>
<proteinExistence type="inferred from homology"/>
<accession>A0A1L9RMQ6</accession>
<dbReference type="InterPro" id="IPR036291">
    <property type="entry name" value="NAD(P)-bd_dom_sf"/>
</dbReference>
<dbReference type="RefSeq" id="XP_040689868.1">
    <property type="nucleotide sequence ID" value="XM_040837689.1"/>
</dbReference>
<dbReference type="InterPro" id="IPR002347">
    <property type="entry name" value="SDR_fam"/>
</dbReference>
<dbReference type="PANTHER" id="PTHR43639">
    <property type="entry name" value="OXIDOREDUCTASE, SHORT-CHAIN DEHYDROGENASE/REDUCTASE FAMILY (AFU_ORTHOLOGUE AFUA_5G02870)"/>
    <property type="match status" value="1"/>
</dbReference>
<protein>
    <submittedName>
        <fullName evidence="3">Uncharacterized protein</fullName>
    </submittedName>
</protein>
<dbReference type="SUPFAM" id="SSF51735">
    <property type="entry name" value="NAD(P)-binding Rossmann-fold domains"/>
    <property type="match status" value="1"/>
</dbReference>
<evidence type="ECO:0000256" key="2">
    <source>
        <dbReference type="ARBA" id="ARBA00023002"/>
    </source>
</evidence>
<dbReference type="STRING" id="1073089.A0A1L9RMQ6"/>
<dbReference type="VEuPathDB" id="FungiDB:ASPWEDRAFT_52015"/>
<dbReference type="Pfam" id="PF13561">
    <property type="entry name" value="adh_short_C2"/>
    <property type="match status" value="1"/>
</dbReference>
<dbReference type="PANTHER" id="PTHR43639:SF1">
    <property type="entry name" value="SHORT-CHAIN DEHYDROGENASE_REDUCTASE FAMILY PROTEIN"/>
    <property type="match status" value="1"/>
</dbReference>
<dbReference type="EMBL" id="KV878212">
    <property type="protein sequence ID" value="OJJ36192.1"/>
    <property type="molecule type" value="Genomic_DNA"/>
</dbReference>
<dbReference type="Proteomes" id="UP000184383">
    <property type="component" value="Unassembled WGS sequence"/>
</dbReference>
<gene>
    <name evidence="3" type="ORF">ASPWEDRAFT_52015</name>
</gene>